<keyword evidence="2 4" id="KW-0863">Zinc-finger</keyword>
<evidence type="ECO:0000313" key="7">
    <source>
        <dbReference type="Proteomes" id="UP000792457"/>
    </source>
</evidence>
<dbReference type="PANTHER" id="PTHR16465:SF0">
    <property type="entry name" value="ZINC FINGER MATRIN-TYPE PROTEIN 5"/>
    <property type="match status" value="1"/>
</dbReference>
<evidence type="ECO:0000256" key="1">
    <source>
        <dbReference type="ARBA" id="ARBA00022723"/>
    </source>
</evidence>
<dbReference type="Proteomes" id="UP000792457">
    <property type="component" value="Unassembled WGS sequence"/>
</dbReference>
<keyword evidence="7" id="KW-1185">Reference proteome</keyword>
<dbReference type="SMART" id="SM00451">
    <property type="entry name" value="ZnF_U1"/>
    <property type="match status" value="1"/>
</dbReference>
<feature type="domain" description="C3H1-type" evidence="5">
    <location>
        <begin position="59"/>
        <end position="87"/>
    </location>
</feature>
<dbReference type="Pfam" id="PF00642">
    <property type="entry name" value="zf-CCCH"/>
    <property type="match status" value="1"/>
</dbReference>
<dbReference type="Pfam" id="PF06220">
    <property type="entry name" value="zf-U1"/>
    <property type="match status" value="1"/>
</dbReference>
<dbReference type="EMBL" id="KZ308753">
    <property type="protein sequence ID" value="KAG8233925.1"/>
    <property type="molecule type" value="Genomic_DNA"/>
</dbReference>
<evidence type="ECO:0000313" key="6">
    <source>
        <dbReference type="EMBL" id="KAG8233925.1"/>
    </source>
</evidence>
<evidence type="ECO:0000256" key="2">
    <source>
        <dbReference type="ARBA" id="ARBA00022771"/>
    </source>
</evidence>
<accession>A0A8K0KHT1</accession>
<dbReference type="Gene3D" id="3.30.160.60">
    <property type="entry name" value="Classic Zinc Finger"/>
    <property type="match status" value="1"/>
</dbReference>
<dbReference type="InterPro" id="IPR013085">
    <property type="entry name" value="U1-CZ_Znf_C2H2"/>
</dbReference>
<dbReference type="SUPFAM" id="SSF90229">
    <property type="entry name" value="CCCH zinc finger"/>
    <property type="match status" value="1"/>
</dbReference>
<dbReference type="SUPFAM" id="SSF57667">
    <property type="entry name" value="beta-beta-alpha zinc fingers"/>
    <property type="match status" value="1"/>
</dbReference>
<dbReference type="InterPro" id="IPR036855">
    <property type="entry name" value="Znf_CCCH_sf"/>
</dbReference>
<organism evidence="6 7">
    <name type="scientific">Ladona fulva</name>
    <name type="common">Scarce chaser dragonfly</name>
    <name type="synonym">Libellula fulva</name>
    <dbReference type="NCBI Taxonomy" id="123851"/>
    <lineage>
        <taxon>Eukaryota</taxon>
        <taxon>Metazoa</taxon>
        <taxon>Ecdysozoa</taxon>
        <taxon>Arthropoda</taxon>
        <taxon>Hexapoda</taxon>
        <taxon>Insecta</taxon>
        <taxon>Pterygota</taxon>
        <taxon>Palaeoptera</taxon>
        <taxon>Odonata</taxon>
        <taxon>Epiprocta</taxon>
        <taxon>Anisoptera</taxon>
        <taxon>Libelluloidea</taxon>
        <taxon>Libellulidae</taxon>
        <taxon>Ladona</taxon>
    </lineage>
</organism>
<dbReference type="OrthoDB" id="2417221at2759"/>
<evidence type="ECO:0000256" key="3">
    <source>
        <dbReference type="ARBA" id="ARBA00022833"/>
    </source>
</evidence>
<keyword evidence="3 4" id="KW-0862">Zinc</keyword>
<evidence type="ECO:0000256" key="4">
    <source>
        <dbReference type="PROSITE-ProRule" id="PRU00723"/>
    </source>
</evidence>
<dbReference type="PROSITE" id="PS50103">
    <property type="entry name" value="ZF_C3H1"/>
    <property type="match status" value="1"/>
</dbReference>
<dbReference type="InterPro" id="IPR003604">
    <property type="entry name" value="Matrin/U1-like-C_Znf_C2H2"/>
</dbReference>
<feature type="zinc finger region" description="C3H1-type" evidence="4">
    <location>
        <begin position="59"/>
        <end position="87"/>
    </location>
</feature>
<dbReference type="InterPro" id="IPR000571">
    <property type="entry name" value="Znf_CCCH"/>
</dbReference>
<reference evidence="6" key="2">
    <citation type="submission" date="2017-10" db="EMBL/GenBank/DDBJ databases">
        <title>Ladona fulva Genome sequencing and assembly.</title>
        <authorList>
            <person name="Murali S."/>
            <person name="Richards S."/>
            <person name="Bandaranaike D."/>
            <person name="Bellair M."/>
            <person name="Blankenburg K."/>
            <person name="Chao H."/>
            <person name="Dinh H."/>
            <person name="Doddapaneni H."/>
            <person name="Dugan-Rocha S."/>
            <person name="Elkadiri S."/>
            <person name="Gnanaolivu R."/>
            <person name="Hernandez B."/>
            <person name="Skinner E."/>
            <person name="Javaid M."/>
            <person name="Lee S."/>
            <person name="Li M."/>
            <person name="Ming W."/>
            <person name="Munidasa M."/>
            <person name="Muniz J."/>
            <person name="Nguyen L."/>
            <person name="Hughes D."/>
            <person name="Osuji N."/>
            <person name="Pu L.-L."/>
            <person name="Puazo M."/>
            <person name="Qu C."/>
            <person name="Quiroz J."/>
            <person name="Raj R."/>
            <person name="Weissenberger G."/>
            <person name="Xin Y."/>
            <person name="Zou X."/>
            <person name="Han Y."/>
            <person name="Worley K."/>
            <person name="Muzny D."/>
            <person name="Gibbs R."/>
        </authorList>
    </citation>
    <scope>NUCLEOTIDE SEQUENCE</scope>
    <source>
        <strain evidence="6">Sampled in the wild</strain>
    </source>
</reference>
<dbReference type="PANTHER" id="PTHR16465">
    <property type="entry name" value="NUCLEASE-RELATED"/>
    <property type="match status" value="1"/>
</dbReference>
<protein>
    <recommendedName>
        <fullName evidence="5">C3H1-type domain-containing protein</fullName>
    </recommendedName>
</protein>
<proteinExistence type="predicted"/>
<evidence type="ECO:0000259" key="5">
    <source>
        <dbReference type="PROSITE" id="PS50103"/>
    </source>
</evidence>
<dbReference type="InterPro" id="IPR036236">
    <property type="entry name" value="Znf_C2H2_sf"/>
</dbReference>
<reference evidence="6" key="1">
    <citation type="submission" date="2013-04" db="EMBL/GenBank/DDBJ databases">
        <authorList>
            <person name="Qu J."/>
            <person name="Murali S.C."/>
            <person name="Bandaranaike D."/>
            <person name="Bellair M."/>
            <person name="Blankenburg K."/>
            <person name="Chao H."/>
            <person name="Dinh H."/>
            <person name="Doddapaneni H."/>
            <person name="Downs B."/>
            <person name="Dugan-Rocha S."/>
            <person name="Elkadiri S."/>
            <person name="Gnanaolivu R.D."/>
            <person name="Hernandez B."/>
            <person name="Javaid M."/>
            <person name="Jayaseelan J.C."/>
            <person name="Lee S."/>
            <person name="Li M."/>
            <person name="Ming W."/>
            <person name="Munidasa M."/>
            <person name="Muniz J."/>
            <person name="Nguyen L."/>
            <person name="Ongeri F."/>
            <person name="Osuji N."/>
            <person name="Pu L.-L."/>
            <person name="Puazo M."/>
            <person name="Qu C."/>
            <person name="Quiroz J."/>
            <person name="Raj R."/>
            <person name="Weissenberger G."/>
            <person name="Xin Y."/>
            <person name="Zou X."/>
            <person name="Han Y."/>
            <person name="Richards S."/>
            <person name="Worley K."/>
            <person name="Muzny D."/>
            <person name="Gibbs R."/>
        </authorList>
    </citation>
    <scope>NUCLEOTIDE SEQUENCE</scope>
    <source>
        <strain evidence="6">Sampled in the wild</strain>
    </source>
</reference>
<dbReference type="AlphaFoldDB" id="A0A8K0KHT1"/>
<dbReference type="GO" id="GO:0003676">
    <property type="term" value="F:nucleic acid binding"/>
    <property type="evidence" value="ECO:0007669"/>
    <property type="project" value="InterPro"/>
</dbReference>
<sequence length="204" mass="23674">MSSAFFLTMGKRYYCDYCERTFIDDVQARKKHLLGLQHNLRVKQHYDSFKDAKTILDEELKKTPCHKFQRTGDCSFGLNCRHSHMTPERLDVLSQEVYRAEEAERLKKFEEEKKVVEKLSQEVPLPPWLLKKKLNLKDSESAPKGTTEDHYIEALAGCEDDVLANIILGDGSAYQNEMNHLHLPPSLRPMSVDNLMNASWEEWG</sequence>
<gene>
    <name evidence="6" type="ORF">J437_LFUL005130</name>
</gene>
<comment type="caution">
    <text evidence="6">The sequence shown here is derived from an EMBL/GenBank/DDBJ whole genome shotgun (WGS) entry which is preliminary data.</text>
</comment>
<keyword evidence="1 4" id="KW-0479">Metal-binding</keyword>
<dbReference type="GO" id="GO:0008270">
    <property type="term" value="F:zinc ion binding"/>
    <property type="evidence" value="ECO:0007669"/>
    <property type="project" value="UniProtKB-KW"/>
</dbReference>
<dbReference type="GO" id="GO:0005689">
    <property type="term" value="C:U12-type spliceosomal complex"/>
    <property type="evidence" value="ECO:0007669"/>
    <property type="project" value="TreeGrafter"/>
</dbReference>
<name>A0A8K0KHT1_LADFU</name>